<proteinExistence type="predicted"/>
<evidence type="ECO:0000313" key="3">
    <source>
        <dbReference type="Proteomes" id="UP000679779"/>
    </source>
</evidence>
<name>A0A919XE95_9BACL</name>
<keyword evidence="1" id="KW-0472">Membrane</keyword>
<accession>A0A919XE95</accession>
<dbReference type="RefSeq" id="WP_160039900.1">
    <property type="nucleotide sequence ID" value="NZ_BORQ01000001.1"/>
</dbReference>
<dbReference type="Proteomes" id="UP000679779">
    <property type="component" value="Unassembled WGS sequence"/>
</dbReference>
<evidence type="ECO:0000256" key="1">
    <source>
        <dbReference type="SAM" id="Phobius"/>
    </source>
</evidence>
<dbReference type="EMBL" id="BORQ01000001">
    <property type="protein sequence ID" value="GIO30074.1"/>
    <property type="molecule type" value="Genomic_DNA"/>
</dbReference>
<reference evidence="2" key="1">
    <citation type="submission" date="2021-03" db="EMBL/GenBank/DDBJ databases">
        <title>Antimicrobial resistance genes in bacteria isolated from Japanese honey, and their potential for conferring macrolide and lincosamide resistance in the American foulbrood pathogen Paenibacillus larvae.</title>
        <authorList>
            <person name="Okamoto M."/>
            <person name="Kumagai M."/>
            <person name="Kanamori H."/>
            <person name="Takamatsu D."/>
        </authorList>
    </citation>
    <scope>NUCLEOTIDE SEQUENCE</scope>
    <source>
        <strain evidence="2">J2TS6</strain>
    </source>
</reference>
<keyword evidence="1" id="KW-1133">Transmembrane helix</keyword>
<dbReference type="AlphaFoldDB" id="A0A919XE95"/>
<gene>
    <name evidence="2" type="ORF">J2TS6_12150</name>
</gene>
<keyword evidence="3" id="KW-1185">Reference proteome</keyword>
<protein>
    <submittedName>
        <fullName evidence="2">Uncharacterized protein</fullName>
    </submittedName>
</protein>
<feature type="transmembrane region" description="Helical" evidence="1">
    <location>
        <begin position="6"/>
        <end position="22"/>
    </location>
</feature>
<evidence type="ECO:0000313" key="2">
    <source>
        <dbReference type="EMBL" id="GIO30074.1"/>
    </source>
</evidence>
<keyword evidence="1" id="KW-0812">Transmembrane</keyword>
<comment type="caution">
    <text evidence="2">The sequence shown here is derived from an EMBL/GenBank/DDBJ whole genome shotgun (WGS) entry which is preliminary data.</text>
</comment>
<sequence>MLVYVGYVIGILILAAAGYLAWRNSRIIAEQKDKKGDVPAVSSYTVQVERQAETGEGANATPLLEAVYREAEGTVQVRLSRVNGTIGELQLEHAVQIMEHTCSGLASKGETVRIAAFDGAILNEEEKQAVVRLERRLRR</sequence>
<organism evidence="2 3">
    <name type="scientific">Paenibacillus albilobatus</name>
    <dbReference type="NCBI Taxonomy" id="2716884"/>
    <lineage>
        <taxon>Bacteria</taxon>
        <taxon>Bacillati</taxon>
        <taxon>Bacillota</taxon>
        <taxon>Bacilli</taxon>
        <taxon>Bacillales</taxon>
        <taxon>Paenibacillaceae</taxon>
        <taxon>Paenibacillus</taxon>
    </lineage>
</organism>